<name>A0A9P7YVL8_9HELO</name>
<sequence length="258" mass="28707">MSSATDRQRRDQELSGLAALDYNEPITQFARGSISRLVGNSATVIDFRPLYAISKRHFHRQLAGGISSIVKMEKNDEQLTTNDFKFIHSNRWNTEFVKDITASRLDNGPGLKLQGILMSEFGLAQKHQAHAMYTDSDLLGDFNTKLVQHCPTISATRARDRQRERERQQRRRAVVDTWHRFKFAIISGIAIVGPVMILVVDTEEPKTPAVVSVSTLLFALCIAPFSRSVPDNMLAATAAYAAVLSVVIGNNSSSRSCK</sequence>
<feature type="transmembrane region" description="Helical" evidence="1">
    <location>
        <begin position="206"/>
        <end position="225"/>
    </location>
</feature>
<evidence type="ECO:0000259" key="2">
    <source>
        <dbReference type="Pfam" id="PF20237"/>
    </source>
</evidence>
<keyword evidence="4" id="KW-1185">Reference proteome</keyword>
<dbReference type="AlphaFoldDB" id="A0A9P7YVL8"/>
<accession>A0A9P7YVL8</accession>
<evidence type="ECO:0000256" key="1">
    <source>
        <dbReference type="SAM" id="Phobius"/>
    </source>
</evidence>
<reference evidence="3" key="1">
    <citation type="journal article" date="2021" name="IMA Fungus">
        <title>Genomic characterization of three marine fungi, including Emericellopsis atlantica sp. nov. with signatures of a generalist lifestyle and marine biomass degradation.</title>
        <authorList>
            <person name="Hagestad O.C."/>
            <person name="Hou L."/>
            <person name="Andersen J.H."/>
            <person name="Hansen E.H."/>
            <person name="Altermark B."/>
            <person name="Li C."/>
            <person name="Kuhnert E."/>
            <person name="Cox R.J."/>
            <person name="Crous P.W."/>
            <person name="Spatafora J.W."/>
            <person name="Lail K."/>
            <person name="Amirebrahimi M."/>
            <person name="Lipzen A."/>
            <person name="Pangilinan J."/>
            <person name="Andreopoulos W."/>
            <person name="Hayes R.D."/>
            <person name="Ng V."/>
            <person name="Grigoriev I.V."/>
            <person name="Jackson S.A."/>
            <person name="Sutton T.D.S."/>
            <person name="Dobson A.D.W."/>
            <person name="Rama T."/>
        </authorList>
    </citation>
    <scope>NUCLEOTIDE SEQUENCE</scope>
    <source>
        <strain evidence="3">TRa3180A</strain>
    </source>
</reference>
<proteinExistence type="predicted"/>
<organism evidence="3 4">
    <name type="scientific">Calycina marina</name>
    <dbReference type="NCBI Taxonomy" id="1763456"/>
    <lineage>
        <taxon>Eukaryota</taxon>
        <taxon>Fungi</taxon>
        <taxon>Dikarya</taxon>
        <taxon>Ascomycota</taxon>
        <taxon>Pezizomycotina</taxon>
        <taxon>Leotiomycetes</taxon>
        <taxon>Helotiales</taxon>
        <taxon>Pezizellaceae</taxon>
        <taxon>Calycina</taxon>
    </lineage>
</organism>
<feature type="domain" description="DUF6594" evidence="2">
    <location>
        <begin position="156"/>
        <end position="244"/>
    </location>
</feature>
<dbReference type="Proteomes" id="UP000887226">
    <property type="component" value="Unassembled WGS sequence"/>
</dbReference>
<evidence type="ECO:0000313" key="3">
    <source>
        <dbReference type="EMBL" id="KAG9240576.1"/>
    </source>
</evidence>
<dbReference type="InterPro" id="IPR046529">
    <property type="entry name" value="DUF6594"/>
</dbReference>
<keyword evidence="1" id="KW-0812">Transmembrane</keyword>
<dbReference type="Pfam" id="PF20237">
    <property type="entry name" value="DUF6594"/>
    <property type="match status" value="1"/>
</dbReference>
<keyword evidence="1" id="KW-0472">Membrane</keyword>
<feature type="transmembrane region" description="Helical" evidence="1">
    <location>
        <begin position="181"/>
        <end position="200"/>
    </location>
</feature>
<evidence type="ECO:0000313" key="4">
    <source>
        <dbReference type="Proteomes" id="UP000887226"/>
    </source>
</evidence>
<keyword evidence="1" id="KW-1133">Transmembrane helix</keyword>
<protein>
    <recommendedName>
        <fullName evidence="2">DUF6594 domain-containing protein</fullName>
    </recommendedName>
</protein>
<comment type="caution">
    <text evidence="3">The sequence shown here is derived from an EMBL/GenBank/DDBJ whole genome shotgun (WGS) entry which is preliminary data.</text>
</comment>
<dbReference type="OrthoDB" id="3546297at2759"/>
<dbReference type="EMBL" id="MU254403">
    <property type="protein sequence ID" value="KAG9240576.1"/>
    <property type="molecule type" value="Genomic_DNA"/>
</dbReference>
<gene>
    <name evidence="3" type="ORF">BJ878DRAFT_483726</name>
</gene>